<dbReference type="PATRIC" id="fig|582.24.peg.5845"/>
<dbReference type="Pfam" id="PF22479">
    <property type="entry name" value="Pam3_gp18"/>
    <property type="match status" value="1"/>
</dbReference>
<reference evidence="2 3" key="1">
    <citation type="submission" date="2015-02" db="EMBL/GenBank/DDBJ databases">
        <title>Whole genome shotgun sequencing of cultured foodborne pathogen.</title>
        <authorList>
            <person name="Timme R."/>
            <person name="Allard M.W."/>
            <person name="Strain E."/>
            <person name="Evans P.S."/>
            <person name="Brown E."/>
        </authorList>
    </citation>
    <scope>NUCLEOTIDE SEQUENCE [LARGE SCALE GENOMIC DNA]</scope>
    <source>
        <strain evidence="2 3">GCSL-TSO-24</strain>
    </source>
</reference>
<evidence type="ECO:0000313" key="3">
    <source>
        <dbReference type="Proteomes" id="UP000032582"/>
    </source>
</evidence>
<name>A0A0D8L5M8_MORMO</name>
<dbReference type="AlphaFoldDB" id="A0A0D8L5M8"/>
<feature type="domain" description="Cyanophage baseplate Pam3 plug gp18" evidence="1">
    <location>
        <begin position="3"/>
        <end position="100"/>
    </location>
</feature>
<evidence type="ECO:0000313" key="2">
    <source>
        <dbReference type="EMBL" id="KJF76496.1"/>
    </source>
</evidence>
<proteinExistence type="predicted"/>
<accession>A0A0D8L5M8</accession>
<protein>
    <recommendedName>
        <fullName evidence="1">Cyanophage baseplate Pam3 plug gp18 domain-containing protein</fullName>
    </recommendedName>
</protein>
<dbReference type="InterPro" id="IPR054252">
    <property type="entry name" value="Pam3_gp18"/>
</dbReference>
<organism evidence="2 3">
    <name type="scientific">Morganella morganii</name>
    <name type="common">Proteus morganii</name>
    <dbReference type="NCBI Taxonomy" id="582"/>
    <lineage>
        <taxon>Bacteria</taxon>
        <taxon>Pseudomonadati</taxon>
        <taxon>Pseudomonadota</taxon>
        <taxon>Gammaproteobacteria</taxon>
        <taxon>Enterobacterales</taxon>
        <taxon>Morganellaceae</taxon>
        <taxon>Morganella</taxon>
    </lineage>
</organism>
<dbReference type="EMBL" id="JZSH01000310">
    <property type="protein sequence ID" value="KJF76496.1"/>
    <property type="molecule type" value="Genomic_DNA"/>
</dbReference>
<sequence length="112" mass="12908">MTYEIPVSTEEIQEQSFEMSGLNVRLTLYFNRITQGWQFDLYDTNENRFITQMQGLAVNAPALLEKNIPFLLILSDGSGTGINSMRRSELGNRLTLYAVDKEEWREAIRAIN</sequence>
<dbReference type="Proteomes" id="UP000032582">
    <property type="component" value="Unassembled WGS sequence"/>
</dbReference>
<gene>
    <name evidence="2" type="ORF">UA45_18295</name>
</gene>
<comment type="caution">
    <text evidence="2">The sequence shown here is derived from an EMBL/GenBank/DDBJ whole genome shotgun (WGS) entry which is preliminary data.</text>
</comment>
<evidence type="ECO:0000259" key="1">
    <source>
        <dbReference type="Pfam" id="PF22479"/>
    </source>
</evidence>